<dbReference type="InterPro" id="IPR011990">
    <property type="entry name" value="TPR-like_helical_dom_sf"/>
</dbReference>
<dbReference type="InterPro" id="IPR019734">
    <property type="entry name" value="TPR_rpt"/>
</dbReference>
<dbReference type="EMBL" id="CAJOBF010002090">
    <property type="protein sequence ID" value="CAF4009173.1"/>
    <property type="molecule type" value="Genomic_DNA"/>
</dbReference>
<reference evidence="4" key="1">
    <citation type="submission" date="2021-02" db="EMBL/GenBank/DDBJ databases">
        <authorList>
            <person name="Nowell W R."/>
        </authorList>
    </citation>
    <scope>NUCLEOTIDE SEQUENCE</scope>
</reference>
<evidence type="ECO:0000256" key="1">
    <source>
        <dbReference type="ARBA" id="ARBA00022737"/>
    </source>
</evidence>
<dbReference type="InterPro" id="IPR050498">
    <property type="entry name" value="Ycf3"/>
</dbReference>
<feature type="repeat" description="TPR" evidence="3">
    <location>
        <begin position="116"/>
        <end position="149"/>
    </location>
</feature>
<dbReference type="Gene3D" id="1.25.40.10">
    <property type="entry name" value="Tetratricopeptide repeat domain"/>
    <property type="match status" value="4"/>
</dbReference>
<evidence type="ECO:0000313" key="4">
    <source>
        <dbReference type="EMBL" id="CAF4009173.1"/>
    </source>
</evidence>
<keyword evidence="1" id="KW-0677">Repeat</keyword>
<dbReference type="PANTHER" id="PTHR44858:SF1">
    <property type="entry name" value="UDP-N-ACETYLGLUCOSAMINE--PEPTIDE N-ACETYLGLUCOSAMINYLTRANSFERASE SPINDLY-RELATED"/>
    <property type="match status" value="1"/>
</dbReference>
<dbReference type="Pfam" id="PF13181">
    <property type="entry name" value="TPR_8"/>
    <property type="match status" value="1"/>
</dbReference>
<dbReference type="SMART" id="SM00028">
    <property type="entry name" value="TPR"/>
    <property type="match status" value="8"/>
</dbReference>
<sequence length="817" mass="94734">MTTVNDHLTIGLQQARSHNYGKAENEFDLLLSSDRTNPLGLYYRGCTRIYLNKFELAVEDFNLAISSLKLSLERELGALYKRGIAYQKLYKFDFALDNYRKFLNQAKENNKDEFIHKAYFSIGTMHAALNRHEEAVRYFDDAIRTSGGSSEDRKELYYLHRGRARAFCANFNEAVDDFRIVILHSKDHLLKGCAYNELGQHEKALQEYNRWYESSSRNDNKLSPLSLEILDDHVQFRRGLTYASLNGHDNALADYQYIFDKSNRLTSSTIADRIFFRKGMSIMALNDAHEALINFNKSILLNSSQSDVFYARGMLHFTLGRHDAAVYDHRQALELGESNYSIIPSIYQTLYHTHNYNPNNVDPRIFHQKQVREAEAALKHCKETRLPPEEHHRRIAEYQQQLAPYMPNPEETHREAEKHIRQALQPPTAKAIYDKMTLAINHCLTSEILSNKYPAGIASERIVKKFIKSSMESIVEMSEILEKCALENNWNDLFNAFYELKDILPTKTNNPFVIFRSEYIQIEFKKAELIKKTSEKFKDSRQQHDFYTLLVIRLCNLFDATRTATTGIFQHALTGTFTKISYVPKLLGFLSDFLPVGSNVVKTGLGICGDALKKIDETRIQNALTHVGCLDQQEKLNDAASTISEKLTIMYELQIKRFPPSKGDVITRNDEEKTSCCGRCCQSCSKCFTKSKSWLLNERENSNIQSIVQYAFELLVNSLTDLEISKVNDVADLNDFFYQFDMPLIKPNDATSDEDHWDTYDFFRRPGIRFKENDIRVDKPMNVEIFGCREPSWEEVRWYKNDQKKLNDLGLKEYNKN</sequence>
<dbReference type="PANTHER" id="PTHR44858">
    <property type="entry name" value="TETRATRICOPEPTIDE REPEAT PROTEIN 6"/>
    <property type="match status" value="1"/>
</dbReference>
<dbReference type="SUPFAM" id="SSF48452">
    <property type="entry name" value="TPR-like"/>
    <property type="match status" value="2"/>
</dbReference>
<feature type="repeat" description="TPR" evidence="3">
    <location>
        <begin position="306"/>
        <end position="339"/>
    </location>
</feature>
<evidence type="ECO:0000256" key="3">
    <source>
        <dbReference type="PROSITE-ProRule" id="PRU00339"/>
    </source>
</evidence>
<protein>
    <submittedName>
        <fullName evidence="4">Uncharacterized protein</fullName>
    </submittedName>
</protein>
<keyword evidence="2 3" id="KW-0802">TPR repeat</keyword>
<dbReference type="AlphaFoldDB" id="A0A819P8W9"/>
<evidence type="ECO:0000256" key="2">
    <source>
        <dbReference type="ARBA" id="ARBA00022803"/>
    </source>
</evidence>
<proteinExistence type="predicted"/>
<name>A0A819P8W9_9BILA</name>
<evidence type="ECO:0000313" key="5">
    <source>
        <dbReference type="Proteomes" id="UP000663842"/>
    </source>
</evidence>
<dbReference type="Proteomes" id="UP000663842">
    <property type="component" value="Unassembled WGS sequence"/>
</dbReference>
<gene>
    <name evidence="4" type="ORF">UXM345_LOCUS16657</name>
</gene>
<dbReference type="PROSITE" id="PS50005">
    <property type="entry name" value="TPR"/>
    <property type="match status" value="2"/>
</dbReference>
<comment type="caution">
    <text evidence="4">The sequence shown here is derived from an EMBL/GenBank/DDBJ whole genome shotgun (WGS) entry which is preliminary data.</text>
</comment>
<organism evidence="4 5">
    <name type="scientific">Rotaria magnacalcarata</name>
    <dbReference type="NCBI Taxonomy" id="392030"/>
    <lineage>
        <taxon>Eukaryota</taxon>
        <taxon>Metazoa</taxon>
        <taxon>Spiralia</taxon>
        <taxon>Gnathifera</taxon>
        <taxon>Rotifera</taxon>
        <taxon>Eurotatoria</taxon>
        <taxon>Bdelloidea</taxon>
        <taxon>Philodinida</taxon>
        <taxon>Philodinidae</taxon>
        <taxon>Rotaria</taxon>
    </lineage>
</organism>
<accession>A0A819P8W9</accession>